<dbReference type="InterPro" id="IPR000192">
    <property type="entry name" value="Aminotrans_V_dom"/>
</dbReference>
<dbReference type="InterPro" id="IPR015421">
    <property type="entry name" value="PyrdxlP-dep_Trfase_major"/>
</dbReference>
<dbReference type="InterPro" id="IPR010970">
    <property type="entry name" value="Cys_dSase_SufS"/>
</dbReference>
<evidence type="ECO:0000259" key="9">
    <source>
        <dbReference type="Pfam" id="PF00266"/>
    </source>
</evidence>
<evidence type="ECO:0000256" key="5">
    <source>
        <dbReference type="ARBA" id="ARBA00022898"/>
    </source>
</evidence>
<feature type="domain" description="Aminotransferase class V" evidence="9">
    <location>
        <begin position="24"/>
        <end position="395"/>
    </location>
</feature>
<evidence type="ECO:0000256" key="6">
    <source>
        <dbReference type="ARBA" id="ARBA00050776"/>
    </source>
</evidence>
<name>A0A7C4TKK6_UNCKA</name>
<evidence type="ECO:0000256" key="3">
    <source>
        <dbReference type="ARBA" id="ARBA00012239"/>
    </source>
</evidence>
<dbReference type="Gene3D" id="3.90.1150.10">
    <property type="entry name" value="Aspartate Aminotransferase, domain 1"/>
    <property type="match status" value="1"/>
</dbReference>
<dbReference type="InterPro" id="IPR016454">
    <property type="entry name" value="Cysteine_dSase"/>
</dbReference>
<proteinExistence type="inferred from homology"/>
<comment type="catalytic activity">
    <reaction evidence="6 8">
        <text>(sulfur carrier)-H + L-cysteine = (sulfur carrier)-SH + L-alanine</text>
        <dbReference type="Rhea" id="RHEA:43892"/>
        <dbReference type="Rhea" id="RHEA-COMP:14737"/>
        <dbReference type="Rhea" id="RHEA-COMP:14739"/>
        <dbReference type="ChEBI" id="CHEBI:29917"/>
        <dbReference type="ChEBI" id="CHEBI:35235"/>
        <dbReference type="ChEBI" id="CHEBI:57972"/>
        <dbReference type="ChEBI" id="CHEBI:64428"/>
        <dbReference type="EC" id="2.8.1.7"/>
    </reaction>
</comment>
<dbReference type="InterPro" id="IPR015424">
    <property type="entry name" value="PyrdxlP-dep_Trfase"/>
</dbReference>
<comment type="similarity">
    <text evidence="2 8">Belongs to the class-V pyridoxal-phosphate-dependent aminotransferase family. Csd subfamily.</text>
</comment>
<dbReference type="Pfam" id="PF00266">
    <property type="entry name" value="Aminotran_5"/>
    <property type="match status" value="1"/>
</dbReference>
<organism evidence="10">
    <name type="scientific">candidate division WWE3 bacterium</name>
    <dbReference type="NCBI Taxonomy" id="2053526"/>
    <lineage>
        <taxon>Bacteria</taxon>
        <taxon>Katanobacteria</taxon>
    </lineage>
</organism>
<dbReference type="AlphaFoldDB" id="A0A7C4TKK6"/>
<evidence type="ECO:0000256" key="4">
    <source>
        <dbReference type="ARBA" id="ARBA00022679"/>
    </source>
</evidence>
<comment type="cofactor">
    <cofactor evidence="1 7">
        <name>pyridoxal 5'-phosphate</name>
        <dbReference type="ChEBI" id="CHEBI:597326"/>
    </cofactor>
</comment>
<dbReference type="InterPro" id="IPR015422">
    <property type="entry name" value="PyrdxlP-dep_Trfase_small"/>
</dbReference>
<keyword evidence="4 8" id="KW-0808">Transferase</keyword>
<comment type="caution">
    <text evidence="10">The sequence shown here is derived from an EMBL/GenBank/DDBJ whole genome shotgun (WGS) entry which is preliminary data.</text>
</comment>
<dbReference type="NCBIfam" id="TIGR01979">
    <property type="entry name" value="sufS"/>
    <property type="match status" value="1"/>
</dbReference>
<comment type="function">
    <text evidence="8">Catalyzes the removal of elemental sulfur and selenium atoms from L-cysteine, L-cystine, L-selenocysteine, and L-selenocystine to produce L-alanine.</text>
</comment>
<dbReference type="EC" id="2.8.1.7" evidence="3 8"/>
<accession>A0A7C4TKK6</accession>
<dbReference type="Gene3D" id="3.40.640.10">
    <property type="entry name" value="Type I PLP-dependent aspartate aminotransferase-like (Major domain)"/>
    <property type="match status" value="1"/>
</dbReference>
<evidence type="ECO:0000256" key="8">
    <source>
        <dbReference type="RuleBase" id="RU004506"/>
    </source>
</evidence>
<evidence type="ECO:0000256" key="1">
    <source>
        <dbReference type="ARBA" id="ARBA00001933"/>
    </source>
</evidence>
<dbReference type="InterPro" id="IPR020578">
    <property type="entry name" value="Aminotrans_V_PyrdxlP_BS"/>
</dbReference>
<protein>
    <recommendedName>
        <fullName evidence="3 8">Cysteine desulfurase</fullName>
        <ecNumber evidence="3 8">2.8.1.7</ecNumber>
    </recommendedName>
</protein>
<dbReference type="GO" id="GO:0031071">
    <property type="term" value="F:cysteine desulfurase activity"/>
    <property type="evidence" value="ECO:0007669"/>
    <property type="project" value="UniProtKB-UniRule"/>
</dbReference>
<dbReference type="PROSITE" id="PS00595">
    <property type="entry name" value="AA_TRANSFER_CLASS_5"/>
    <property type="match status" value="1"/>
</dbReference>
<evidence type="ECO:0000256" key="2">
    <source>
        <dbReference type="ARBA" id="ARBA00010447"/>
    </source>
</evidence>
<dbReference type="EMBL" id="DSRT01000127">
    <property type="protein sequence ID" value="HGW29748.1"/>
    <property type="molecule type" value="Genomic_DNA"/>
</dbReference>
<evidence type="ECO:0000256" key="7">
    <source>
        <dbReference type="RuleBase" id="RU004504"/>
    </source>
</evidence>
<dbReference type="SUPFAM" id="SSF53383">
    <property type="entry name" value="PLP-dependent transferases"/>
    <property type="match status" value="1"/>
</dbReference>
<dbReference type="GO" id="GO:0006534">
    <property type="term" value="P:cysteine metabolic process"/>
    <property type="evidence" value="ECO:0007669"/>
    <property type="project" value="UniProtKB-UniRule"/>
</dbReference>
<gene>
    <name evidence="10" type="ORF">ENR63_02395</name>
</gene>
<dbReference type="CDD" id="cd06453">
    <property type="entry name" value="SufS_like"/>
    <property type="match status" value="1"/>
</dbReference>
<reference evidence="10" key="1">
    <citation type="journal article" date="2020" name="mSystems">
        <title>Genome- and Community-Level Interaction Insights into Carbon Utilization and Element Cycling Functions of Hydrothermarchaeota in Hydrothermal Sediment.</title>
        <authorList>
            <person name="Zhou Z."/>
            <person name="Liu Y."/>
            <person name="Xu W."/>
            <person name="Pan J."/>
            <person name="Luo Z.H."/>
            <person name="Li M."/>
        </authorList>
    </citation>
    <scope>NUCLEOTIDE SEQUENCE [LARGE SCALE GENOMIC DNA]</scope>
    <source>
        <strain evidence="10">SpSt-417</strain>
    </source>
</reference>
<keyword evidence="5 8" id="KW-0663">Pyridoxal phosphate</keyword>
<sequence>MFDPKTIKKDFPILKKKIGKYQLTYLDNAATSQKPIQVIEAIGNYYKFYNANVHRGIHTLSEEATDMYEGAREKVASFIGAKSPAEIIFTKGITESLNRVAFSFLTQYISQDDEVIVVDADHHSNIVPWQLVTKSLGAKLKVLTVDKNGELNVKDFKAQLTDKTKFIAISHISNVLGTIFPVKEMCSIARKIGIIVSVDGAQAVPHMPVNVESLGCDFYSFSGHKMLAPMGTGVLWGRKEILEKMLPYEFGGGMIKKVDFQESTWGEIPQRFEAGTPNVEGAIGLATAIDYLESLGMEQVYAHEKKLTEYALIKLQEIPDIDILGPLDADKRCGLISFVIKGIHPHDLAAVLNNFGIAVRSGQHCTMPLHNKLGISSSTRVSFYVYNTIEDIDLLVKSINKARRILL</sequence>
<dbReference type="PIRSF" id="PIRSF005572">
    <property type="entry name" value="NifS"/>
    <property type="match status" value="1"/>
</dbReference>
<dbReference type="PANTHER" id="PTHR43586:SF8">
    <property type="entry name" value="CYSTEINE DESULFURASE 1, CHLOROPLASTIC"/>
    <property type="match status" value="1"/>
</dbReference>
<evidence type="ECO:0000313" key="10">
    <source>
        <dbReference type="EMBL" id="HGW29748.1"/>
    </source>
</evidence>
<dbReference type="GO" id="GO:0030170">
    <property type="term" value="F:pyridoxal phosphate binding"/>
    <property type="evidence" value="ECO:0007669"/>
    <property type="project" value="UniProtKB-UniRule"/>
</dbReference>
<dbReference type="PANTHER" id="PTHR43586">
    <property type="entry name" value="CYSTEINE DESULFURASE"/>
    <property type="match status" value="1"/>
</dbReference>